<dbReference type="PROSITE" id="PS50977">
    <property type="entry name" value="HTH_TETR_2"/>
    <property type="match status" value="1"/>
</dbReference>
<sequence>MNVVKLSTVALERDKIVVTALRLLDEVGLEKLTLRRLAAELGVQAPALYWHFRNKQELLDEMTEVITVREGPRLGPLPEGESWETWLAEWVREQRRVLNSHRDSARLTAGTHPGQGMLSTVEMILGSLIRVGFAVEDAMWGVTALSSFLGGFVLEEQADRERGSGDWSQFEEALESLAPYPHLREAMIRIGGPQSQDAFEHGMALIIEGMRARLAASSDRQEGHGDLEVEGDRPAAG</sequence>
<dbReference type="AlphaFoldDB" id="A0A8J3Q060"/>
<gene>
    <name evidence="8" type="primary">tetR</name>
    <name evidence="8" type="ORF">Pka01_72080</name>
</gene>
<dbReference type="SUPFAM" id="SSF48498">
    <property type="entry name" value="Tetracyclin repressor-like, C-terminal domain"/>
    <property type="match status" value="1"/>
</dbReference>
<name>A0A8J3Q060_9ACTN</name>
<evidence type="ECO:0000313" key="9">
    <source>
        <dbReference type="Proteomes" id="UP000630097"/>
    </source>
</evidence>
<feature type="compositionally biased region" description="Basic and acidic residues" evidence="6">
    <location>
        <begin position="219"/>
        <end position="237"/>
    </location>
</feature>
<dbReference type="PRINTS" id="PR00400">
    <property type="entry name" value="TETREPRESSOR"/>
</dbReference>
<evidence type="ECO:0000256" key="3">
    <source>
        <dbReference type="ARBA" id="ARBA00023125"/>
    </source>
</evidence>
<feature type="region of interest" description="Disordered" evidence="6">
    <location>
        <begin position="216"/>
        <end position="237"/>
    </location>
</feature>
<feature type="domain" description="HTH tetR-type" evidence="7">
    <location>
        <begin position="10"/>
        <end position="70"/>
    </location>
</feature>
<evidence type="ECO:0000256" key="6">
    <source>
        <dbReference type="SAM" id="MobiDB-lite"/>
    </source>
</evidence>
<dbReference type="SUPFAM" id="SSF46689">
    <property type="entry name" value="Homeodomain-like"/>
    <property type="match status" value="1"/>
</dbReference>
<dbReference type="Pfam" id="PF00440">
    <property type="entry name" value="TetR_N"/>
    <property type="match status" value="1"/>
</dbReference>
<dbReference type="InterPro" id="IPR050109">
    <property type="entry name" value="HTH-type_TetR-like_transc_reg"/>
</dbReference>
<evidence type="ECO:0000313" key="8">
    <source>
        <dbReference type="EMBL" id="GIG84081.1"/>
    </source>
</evidence>
<organism evidence="8 9">
    <name type="scientific">Planotetraspora kaengkrachanensis</name>
    <dbReference type="NCBI Taxonomy" id="575193"/>
    <lineage>
        <taxon>Bacteria</taxon>
        <taxon>Bacillati</taxon>
        <taxon>Actinomycetota</taxon>
        <taxon>Actinomycetes</taxon>
        <taxon>Streptosporangiales</taxon>
        <taxon>Streptosporangiaceae</taxon>
        <taxon>Planotetraspora</taxon>
    </lineage>
</organism>
<dbReference type="Proteomes" id="UP000630097">
    <property type="component" value="Unassembled WGS sequence"/>
</dbReference>
<dbReference type="GO" id="GO:0000976">
    <property type="term" value="F:transcription cis-regulatory region binding"/>
    <property type="evidence" value="ECO:0007669"/>
    <property type="project" value="TreeGrafter"/>
</dbReference>
<evidence type="ECO:0000256" key="4">
    <source>
        <dbReference type="ARBA" id="ARBA00023163"/>
    </source>
</evidence>
<dbReference type="Gene3D" id="1.10.357.10">
    <property type="entry name" value="Tetracycline Repressor, domain 2"/>
    <property type="match status" value="1"/>
</dbReference>
<dbReference type="PANTHER" id="PTHR30055:SF151">
    <property type="entry name" value="TRANSCRIPTIONAL REGULATORY PROTEIN"/>
    <property type="match status" value="1"/>
</dbReference>
<reference evidence="8 9" key="1">
    <citation type="submission" date="2021-01" db="EMBL/GenBank/DDBJ databases">
        <title>Whole genome shotgun sequence of Planotetraspora kaengkrachanensis NBRC 104272.</title>
        <authorList>
            <person name="Komaki H."/>
            <person name="Tamura T."/>
        </authorList>
    </citation>
    <scope>NUCLEOTIDE SEQUENCE [LARGE SCALE GENOMIC DNA]</scope>
    <source>
        <strain evidence="8 9">NBRC 104272</strain>
    </source>
</reference>
<dbReference type="InterPro" id="IPR004111">
    <property type="entry name" value="Repressor_TetR_C"/>
</dbReference>
<dbReference type="PANTHER" id="PTHR30055">
    <property type="entry name" value="HTH-TYPE TRANSCRIPTIONAL REGULATOR RUTR"/>
    <property type="match status" value="1"/>
</dbReference>
<evidence type="ECO:0000259" key="7">
    <source>
        <dbReference type="PROSITE" id="PS50977"/>
    </source>
</evidence>
<dbReference type="Pfam" id="PF02909">
    <property type="entry name" value="TetR_C_1"/>
    <property type="match status" value="1"/>
</dbReference>
<keyword evidence="3 5" id="KW-0238">DNA-binding</keyword>
<evidence type="ECO:0000256" key="5">
    <source>
        <dbReference type="PROSITE-ProRule" id="PRU00335"/>
    </source>
</evidence>
<keyword evidence="9" id="KW-1185">Reference proteome</keyword>
<evidence type="ECO:0000256" key="2">
    <source>
        <dbReference type="ARBA" id="ARBA00023015"/>
    </source>
</evidence>
<keyword evidence="1" id="KW-0678">Repressor</keyword>
<dbReference type="Gene3D" id="1.10.10.60">
    <property type="entry name" value="Homeodomain-like"/>
    <property type="match status" value="1"/>
</dbReference>
<dbReference type="InterPro" id="IPR009057">
    <property type="entry name" value="Homeodomain-like_sf"/>
</dbReference>
<protein>
    <submittedName>
        <fullName evidence="8">TetR family transcriptional regulator</fullName>
    </submittedName>
</protein>
<dbReference type="InterPro" id="IPR003012">
    <property type="entry name" value="Tet_transcr_reg_TetR"/>
</dbReference>
<dbReference type="PRINTS" id="PR00455">
    <property type="entry name" value="HTHTETR"/>
</dbReference>
<dbReference type="GO" id="GO:0045892">
    <property type="term" value="P:negative regulation of DNA-templated transcription"/>
    <property type="evidence" value="ECO:0007669"/>
    <property type="project" value="InterPro"/>
</dbReference>
<accession>A0A8J3Q060</accession>
<keyword evidence="4" id="KW-0804">Transcription</keyword>
<dbReference type="GO" id="GO:0003700">
    <property type="term" value="F:DNA-binding transcription factor activity"/>
    <property type="evidence" value="ECO:0007669"/>
    <property type="project" value="TreeGrafter"/>
</dbReference>
<dbReference type="InterPro" id="IPR023772">
    <property type="entry name" value="DNA-bd_HTH_TetR-type_CS"/>
</dbReference>
<dbReference type="EMBL" id="BONV01000047">
    <property type="protein sequence ID" value="GIG84081.1"/>
    <property type="molecule type" value="Genomic_DNA"/>
</dbReference>
<dbReference type="InterPro" id="IPR001647">
    <property type="entry name" value="HTH_TetR"/>
</dbReference>
<keyword evidence="2" id="KW-0805">Transcription regulation</keyword>
<evidence type="ECO:0000256" key="1">
    <source>
        <dbReference type="ARBA" id="ARBA00022491"/>
    </source>
</evidence>
<comment type="caution">
    <text evidence="8">The sequence shown here is derived from an EMBL/GenBank/DDBJ whole genome shotgun (WGS) entry which is preliminary data.</text>
</comment>
<feature type="DNA-binding region" description="H-T-H motif" evidence="5">
    <location>
        <begin position="33"/>
        <end position="52"/>
    </location>
</feature>
<dbReference type="InterPro" id="IPR036271">
    <property type="entry name" value="Tet_transcr_reg_TetR-rel_C_sf"/>
</dbReference>
<dbReference type="GO" id="GO:0046677">
    <property type="term" value="P:response to antibiotic"/>
    <property type="evidence" value="ECO:0007669"/>
    <property type="project" value="InterPro"/>
</dbReference>
<proteinExistence type="predicted"/>
<dbReference type="PROSITE" id="PS01081">
    <property type="entry name" value="HTH_TETR_1"/>
    <property type="match status" value="1"/>
</dbReference>